<feature type="compositionally biased region" description="Basic and acidic residues" evidence="1">
    <location>
        <begin position="20"/>
        <end position="30"/>
    </location>
</feature>
<proteinExistence type="predicted"/>
<evidence type="ECO:0000313" key="4">
    <source>
        <dbReference type="Proteomes" id="UP000054248"/>
    </source>
</evidence>
<feature type="region of interest" description="Disordered" evidence="1">
    <location>
        <begin position="79"/>
        <end position="130"/>
    </location>
</feature>
<gene>
    <name evidence="3" type="ORF">M407DRAFT_152968</name>
</gene>
<accession>A0A0C3Q6Q0</accession>
<feature type="transmembrane region" description="Helical" evidence="2">
    <location>
        <begin position="33"/>
        <end position="53"/>
    </location>
</feature>
<evidence type="ECO:0000256" key="2">
    <source>
        <dbReference type="SAM" id="Phobius"/>
    </source>
</evidence>
<reference evidence="4" key="2">
    <citation type="submission" date="2015-01" db="EMBL/GenBank/DDBJ databases">
        <title>Evolutionary Origins and Diversification of the Mycorrhizal Mutualists.</title>
        <authorList>
            <consortium name="DOE Joint Genome Institute"/>
            <consortium name="Mycorrhizal Genomics Consortium"/>
            <person name="Kohler A."/>
            <person name="Kuo A."/>
            <person name="Nagy L.G."/>
            <person name="Floudas D."/>
            <person name="Copeland A."/>
            <person name="Barry K.W."/>
            <person name="Cichocki N."/>
            <person name="Veneault-Fourrey C."/>
            <person name="LaButti K."/>
            <person name="Lindquist E.A."/>
            <person name="Lipzen A."/>
            <person name="Lundell T."/>
            <person name="Morin E."/>
            <person name="Murat C."/>
            <person name="Riley R."/>
            <person name="Ohm R."/>
            <person name="Sun H."/>
            <person name="Tunlid A."/>
            <person name="Henrissat B."/>
            <person name="Grigoriev I.V."/>
            <person name="Hibbett D.S."/>
            <person name="Martin F."/>
        </authorList>
    </citation>
    <scope>NUCLEOTIDE SEQUENCE [LARGE SCALE GENOMIC DNA]</scope>
    <source>
        <strain evidence="4">MUT 4182</strain>
    </source>
</reference>
<reference evidence="3 4" key="1">
    <citation type="submission" date="2014-04" db="EMBL/GenBank/DDBJ databases">
        <authorList>
            <consortium name="DOE Joint Genome Institute"/>
            <person name="Kuo A."/>
            <person name="Girlanda M."/>
            <person name="Perotto S."/>
            <person name="Kohler A."/>
            <person name="Nagy L.G."/>
            <person name="Floudas D."/>
            <person name="Copeland A."/>
            <person name="Barry K.W."/>
            <person name="Cichocki N."/>
            <person name="Veneault-Fourrey C."/>
            <person name="LaButti K."/>
            <person name="Lindquist E.A."/>
            <person name="Lipzen A."/>
            <person name="Lundell T."/>
            <person name="Morin E."/>
            <person name="Murat C."/>
            <person name="Sun H."/>
            <person name="Tunlid A."/>
            <person name="Henrissat B."/>
            <person name="Grigoriev I.V."/>
            <person name="Hibbett D.S."/>
            <person name="Martin F."/>
            <person name="Nordberg H.P."/>
            <person name="Cantor M.N."/>
            <person name="Hua S.X."/>
        </authorList>
    </citation>
    <scope>NUCLEOTIDE SEQUENCE [LARGE SCALE GENOMIC DNA]</scope>
    <source>
        <strain evidence="3 4">MUT 4182</strain>
    </source>
</reference>
<dbReference type="HOGENOM" id="CLU_1939659_0_0_1"/>
<name>A0A0C3Q6Q0_9AGAM</name>
<dbReference type="EMBL" id="KN823245">
    <property type="protein sequence ID" value="KIO19034.1"/>
    <property type="molecule type" value="Genomic_DNA"/>
</dbReference>
<keyword evidence="4" id="KW-1185">Reference proteome</keyword>
<protein>
    <submittedName>
        <fullName evidence="3">Uncharacterized protein</fullName>
    </submittedName>
</protein>
<evidence type="ECO:0000313" key="3">
    <source>
        <dbReference type="EMBL" id="KIO19034.1"/>
    </source>
</evidence>
<keyword evidence="2" id="KW-0812">Transmembrane</keyword>
<keyword evidence="2" id="KW-1133">Transmembrane helix</keyword>
<dbReference type="OrthoDB" id="3198959at2759"/>
<organism evidence="3 4">
    <name type="scientific">Tulasnella calospora MUT 4182</name>
    <dbReference type="NCBI Taxonomy" id="1051891"/>
    <lineage>
        <taxon>Eukaryota</taxon>
        <taxon>Fungi</taxon>
        <taxon>Dikarya</taxon>
        <taxon>Basidiomycota</taxon>
        <taxon>Agaricomycotina</taxon>
        <taxon>Agaricomycetes</taxon>
        <taxon>Cantharellales</taxon>
        <taxon>Tulasnellaceae</taxon>
        <taxon>Tulasnella</taxon>
    </lineage>
</organism>
<evidence type="ECO:0000256" key="1">
    <source>
        <dbReference type="SAM" id="MobiDB-lite"/>
    </source>
</evidence>
<feature type="region of interest" description="Disordered" evidence="1">
    <location>
        <begin position="1"/>
        <end position="31"/>
    </location>
</feature>
<keyword evidence="2" id="KW-0472">Membrane</keyword>
<feature type="compositionally biased region" description="Polar residues" evidence="1">
    <location>
        <begin position="1"/>
        <end position="10"/>
    </location>
</feature>
<sequence length="130" mass="14392">MPLLTRQNANEGDALPTGEPDPRKSPHPDDPFAGMWFMPMLALAGVCLLFILYRRAASIKYVVANQFPVRLKTWSGEGQIRLSEDEGPSAQSFVVNDEHEREDDDVVTPSPLRSPQPDHPSNLALDRAAV</sequence>
<dbReference type="AlphaFoldDB" id="A0A0C3Q6Q0"/>
<dbReference type="Proteomes" id="UP000054248">
    <property type="component" value="Unassembled WGS sequence"/>
</dbReference>